<evidence type="ECO:0000256" key="1">
    <source>
        <dbReference type="ARBA" id="ARBA00022737"/>
    </source>
</evidence>
<evidence type="ECO:0000256" key="2">
    <source>
        <dbReference type="ARBA" id="ARBA00022803"/>
    </source>
</evidence>
<protein>
    <submittedName>
        <fullName evidence="4">Tetratricopeptide repeat protein</fullName>
    </submittedName>
</protein>
<comment type="caution">
    <text evidence="4">The sequence shown here is derived from an EMBL/GenBank/DDBJ whole genome shotgun (WGS) entry which is preliminary data.</text>
</comment>
<evidence type="ECO:0000256" key="3">
    <source>
        <dbReference type="PROSITE-ProRule" id="PRU00339"/>
    </source>
</evidence>
<dbReference type="EMBL" id="JBHULX010000045">
    <property type="protein sequence ID" value="MFD2593294.1"/>
    <property type="molecule type" value="Genomic_DNA"/>
</dbReference>
<dbReference type="Proteomes" id="UP001597459">
    <property type="component" value="Unassembled WGS sequence"/>
</dbReference>
<dbReference type="RefSeq" id="WP_176030695.1">
    <property type="nucleotide sequence ID" value="NZ_JBHSJV010000001.1"/>
</dbReference>
<dbReference type="InterPro" id="IPR011990">
    <property type="entry name" value="TPR-like_helical_dom_sf"/>
</dbReference>
<dbReference type="Gene3D" id="1.25.40.10">
    <property type="entry name" value="Tetratricopeptide repeat domain"/>
    <property type="match status" value="2"/>
</dbReference>
<evidence type="ECO:0000313" key="5">
    <source>
        <dbReference type="Proteomes" id="UP001597459"/>
    </source>
</evidence>
<proteinExistence type="predicted"/>
<dbReference type="PANTHER" id="PTHR44858:SF1">
    <property type="entry name" value="UDP-N-ACETYLGLUCOSAMINE--PEPTIDE N-ACETYLGLUCOSAMINYLTRANSFERASE SPINDLY-RELATED"/>
    <property type="match status" value="1"/>
</dbReference>
<dbReference type="InterPro" id="IPR019734">
    <property type="entry name" value="TPR_rpt"/>
</dbReference>
<name>A0ABW5NEF1_9FLAO</name>
<reference evidence="5" key="1">
    <citation type="journal article" date="2019" name="Int. J. Syst. Evol. Microbiol.">
        <title>The Global Catalogue of Microorganisms (GCM) 10K type strain sequencing project: providing services to taxonomists for standard genome sequencing and annotation.</title>
        <authorList>
            <consortium name="The Broad Institute Genomics Platform"/>
            <consortium name="The Broad Institute Genome Sequencing Center for Infectious Disease"/>
            <person name="Wu L."/>
            <person name="Ma J."/>
        </authorList>
    </citation>
    <scope>NUCLEOTIDE SEQUENCE [LARGE SCALE GENOMIC DNA]</scope>
    <source>
        <strain evidence="5">KCTC 42423</strain>
    </source>
</reference>
<dbReference type="Pfam" id="PF13174">
    <property type="entry name" value="TPR_6"/>
    <property type="match status" value="1"/>
</dbReference>
<organism evidence="4 5">
    <name type="scientific">Aquimarina hainanensis</name>
    <dbReference type="NCBI Taxonomy" id="1578017"/>
    <lineage>
        <taxon>Bacteria</taxon>
        <taxon>Pseudomonadati</taxon>
        <taxon>Bacteroidota</taxon>
        <taxon>Flavobacteriia</taxon>
        <taxon>Flavobacteriales</taxon>
        <taxon>Flavobacteriaceae</taxon>
        <taxon>Aquimarina</taxon>
    </lineage>
</organism>
<feature type="repeat" description="TPR" evidence="3">
    <location>
        <begin position="295"/>
        <end position="328"/>
    </location>
</feature>
<dbReference type="PROSITE" id="PS50005">
    <property type="entry name" value="TPR"/>
    <property type="match status" value="1"/>
</dbReference>
<gene>
    <name evidence="4" type="ORF">ACFSTE_20825</name>
</gene>
<keyword evidence="2 3" id="KW-0802">TPR repeat</keyword>
<dbReference type="InterPro" id="IPR050498">
    <property type="entry name" value="Ycf3"/>
</dbReference>
<dbReference type="PROSITE" id="PS50293">
    <property type="entry name" value="TPR_REGION"/>
    <property type="match status" value="1"/>
</dbReference>
<dbReference type="SMART" id="SM00028">
    <property type="entry name" value="TPR"/>
    <property type="match status" value="3"/>
</dbReference>
<dbReference type="Pfam" id="PF00515">
    <property type="entry name" value="TPR_1"/>
    <property type="match status" value="1"/>
</dbReference>
<accession>A0ABW5NEF1</accession>
<sequence>MKNKLIVAYFLAIGAVGFAQKQELKEATKAIKSGNLEAASQALKSAEGLIEAAADKYKAQYYLLKGQVASATANGALEKIESAANAYNKAMEIEKASGSSKYTPVANEALVKLRQALIENAIKDQNAKDHSAAAKKLYLGFKTNPADTLYLYYAASNAVNAKEYDTALTYYNKLIDLNFTGIQTQYVATNKKTGKEEAFPAKNMRDISVKTGDFINPKTKKTDSKRGEIAKNIVLIYVSQGKNEEAMQAMANAKKENPNDASLMQAEADMYYKLGDVAKYKSIMEEIVKNDPENPDLFYNLGVSASRLGDNDKAVEYYKKAIDLKPGYEAAQVNVAAVILGKEKKIVDEMNGLGTSSKDYKRYEVLKKQREDVYREAVPYLEGALKANPDNVEALRTLMNIFYQLDDPKADELKTKLKALEGGN</sequence>
<dbReference type="PANTHER" id="PTHR44858">
    <property type="entry name" value="TETRATRICOPEPTIDE REPEAT PROTEIN 6"/>
    <property type="match status" value="1"/>
</dbReference>
<keyword evidence="5" id="KW-1185">Reference proteome</keyword>
<keyword evidence="1" id="KW-0677">Repeat</keyword>
<dbReference type="SUPFAM" id="SSF48452">
    <property type="entry name" value="TPR-like"/>
    <property type="match status" value="2"/>
</dbReference>
<evidence type="ECO:0000313" key="4">
    <source>
        <dbReference type="EMBL" id="MFD2593294.1"/>
    </source>
</evidence>